<dbReference type="InterPro" id="IPR029068">
    <property type="entry name" value="Glyas_Bleomycin-R_OHBP_Dase"/>
</dbReference>
<dbReference type="InterPro" id="IPR037523">
    <property type="entry name" value="VOC_core"/>
</dbReference>
<dbReference type="PROSITE" id="PS51819">
    <property type="entry name" value="VOC"/>
    <property type="match status" value="1"/>
</dbReference>
<dbReference type="InterPro" id="IPR004360">
    <property type="entry name" value="Glyas_Fos-R_dOase_dom"/>
</dbReference>
<dbReference type="EMBL" id="BAABDD010000007">
    <property type="protein sequence ID" value="GAA3740201.1"/>
    <property type="molecule type" value="Genomic_DNA"/>
</dbReference>
<dbReference type="Proteomes" id="UP001500908">
    <property type="component" value="Unassembled WGS sequence"/>
</dbReference>
<dbReference type="Gene3D" id="3.10.180.10">
    <property type="entry name" value="2,3-Dihydroxybiphenyl 1,2-Dioxygenase, domain 1"/>
    <property type="match status" value="1"/>
</dbReference>
<dbReference type="PANTHER" id="PTHR43048:SF3">
    <property type="entry name" value="METHYLMALONYL-COA EPIMERASE, MITOCHONDRIAL"/>
    <property type="match status" value="1"/>
</dbReference>
<sequence>MATSTQPEAAAAALGVHSISVCLSVADLEASAAWYCHNLGFRLAQQRAFTDLAARVAYLEAQGLRLELLEQRDSQPGAPRQDPPRHGSPRGLSQLTFYVADLDAALAHIRDRRVTVAMPPAFLPELGVSAFFVRDPESNLIEFIELSAPHPSKE</sequence>
<dbReference type="CDD" id="cd06587">
    <property type="entry name" value="VOC"/>
    <property type="match status" value="1"/>
</dbReference>
<keyword evidence="1" id="KW-0479">Metal-binding</keyword>
<dbReference type="PANTHER" id="PTHR43048">
    <property type="entry name" value="METHYLMALONYL-COA EPIMERASE"/>
    <property type="match status" value="1"/>
</dbReference>
<proteinExistence type="predicted"/>
<reference evidence="4" key="1">
    <citation type="journal article" date="2019" name="Int. J. Syst. Evol. Microbiol.">
        <title>The Global Catalogue of Microorganisms (GCM) 10K type strain sequencing project: providing services to taxonomists for standard genome sequencing and annotation.</title>
        <authorList>
            <consortium name="The Broad Institute Genomics Platform"/>
            <consortium name="The Broad Institute Genome Sequencing Center for Infectious Disease"/>
            <person name="Wu L."/>
            <person name="Ma J."/>
        </authorList>
    </citation>
    <scope>NUCLEOTIDE SEQUENCE [LARGE SCALE GENOMIC DNA]</scope>
    <source>
        <strain evidence="4">JCM 17137</strain>
    </source>
</reference>
<dbReference type="Pfam" id="PF00903">
    <property type="entry name" value="Glyoxalase"/>
    <property type="match status" value="1"/>
</dbReference>
<evidence type="ECO:0000259" key="2">
    <source>
        <dbReference type="PROSITE" id="PS51819"/>
    </source>
</evidence>
<protein>
    <recommendedName>
        <fullName evidence="2">VOC domain-containing protein</fullName>
    </recommendedName>
</protein>
<feature type="domain" description="VOC" evidence="2">
    <location>
        <begin position="15"/>
        <end position="146"/>
    </location>
</feature>
<name>A0ABP7FIT1_9ACTN</name>
<gene>
    <name evidence="3" type="ORF">GCM10022402_19970</name>
</gene>
<evidence type="ECO:0000313" key="4">
    <source>
        <dbReference type="Proteomes" id="UP001500908"/>
    </source>
</evidence>
<accession>A0ABP7FIT1</accession>
<evidence type="ECO:0000313" key="3">
    <source>
        <dbReference type="EMBL" id="GAA3740201.1"/>
    </source>
</evidence>
<dbReference type="RefSeq" id="WP_344970013.1">
    <property type="nucleotide sequence ID" value="NZ_BAABDD010000007.1"/>
</dbReference>
<organism evidence="3 4">
    <name type="scientific">Salinactinospora qingdaonensis</name>
    <dbReference type="NCBI Taxonomy" id="702744"/>
    <lineage>
        <taxon>Bacteria</taxon>
        <taxon>Bacillati</taxon>
        <taxon>Actinomycetota</taxon>
        <taxon>Actinomycetes</taxon>
        <taxon>Streptosporangiales</taxon>
        <taxon>Nocardiopsidaceae</taxon>
        <taxon>Salinactinospora</taxon>
    </lineage>
</organism>
<dbReference type="SUPFAM" id="SSF54593">
    <property type="entry name" value="Glyoxalase/Bleomycin resistance protein/Dihydroxybiphenyl dioxygenase"/>
    <property type="match status" value="1"/>
</dbReference>
<dbReference type="InterPro" id="IPR051785">
    <property type="entry name" value="MMCE/EMCE_epimerase"/>
</dbReference>
<evidence type="ECO:0000256" key="1">
    <source>
        <dbReference type="ARBA" id="ARBA00022723"/>
    </source>
</evidence>
<comment type="caution">
    <text evidence="3">The sequence shown here is derived from an EMBL/GenBank/DDBJ whole genome shotgun (WGS) entry which is preliminary data.</text>
</comment>
<keyword evidence="4" id="KW-1185">Reference proteome</keyword>